<protein>
    <recommendedName>
        <fullName evidence="10">PHD-type domain-containing protein</fullName>
    </recommendedName>
</protein>
<reference evidence="8 9" key="1">
    <citation type="journal article" date="2014" name="PLoS ONE">
        <title>Global Analysis of Gene Expression Profiles in Physic Nut (Jatropha curcas L.) Seedlings Exposed to Salt Stress.</title>
        <authorList>
            <person name="Zhang L."/>
            <person name="Zhang C."/>
            <person name="Wu P."/>
            <person name="Chen Y."/>
            <person name="Li M."/>
            <person name="Jiang H."/>
            <person name="Wu G."/>
        </authorList>
    </citation>
    <scope>NUCLEOTIDE SEQUENCE [LARGE SCALE GENOMIC DNA]</scope>
    <source>
        <strain evidence="9">cv. GZQX0401</strain>
        <tissue evidence="8">Young leaves</tissue>
    </source>
</reference>
<dbReference type="InterPro" id="IPR019787">
    <property type="entry name" value="Znf_PHD-finger"/>
</dbReference>
<dbReference type="GO" id="GO:0006338">
    <property type="term" value="P:chromatin remodeling"/>
    <property type="evidence" value="ECO:0007669"/>
    <property type="project" value="InterPro"/>
</dbReference>
<dbReference type="InterPro" id="IPR001965">
    <property type="entry name" value="Znf_PHD"/>
</dbReference>
<keyword evidence="9" id="KW-1185">Reference proteome</keyword>
<dbReference type="GO" id="GO:0045740">
    <property type="term" value="P:positive regulation of DNA replication"/>
    <property type="evidence" value="ECO:0007669"/>
    <property type="project" value="TreeGrafter"/>
</dbReference>
<evidence type="ECO:0000259" key="7">
    <source>
        <dbReference type="PROSITE" id="PS51050"/>
    </source>
</evidence>
<dbReference type="GO" id="GO:0006355">
    <property type="term" value="P:regulation of DNA-templated transcription"/>
    <property type="evidence" value="ECO:0007669"/>
    <property type="project" value="TreeGrafter"/>
</dbReference>
<dbReference type="InterPro" id="IPR047171">
    <property type="entry name" value="BAZ1A"/>
</dbReference>
<dbReference type="GO" id="GO:0008623">
    <property type="term" value="C:CHRAC"/>
    <property type="evidence" value="ECO:0007669"/>
    <property type="project" value="TreeGrafter"/>
</dbReference>
<dbReference type="GO" id="GO:0008270">
    <property type="term" value="F:zinc ion binding"/>
    <property type="evidence" value="ECO:0007669"/>
    <property type="project" value="UniProtKB-KW"/>
</dbReference>
<keyword evidence="2 4" id="KW-0863">Zinc-finger</keyword>
<feature type="domain" description="CW-type" evidence="7">
    <location>
        <begin position="313"/>
        <end position="377"/>
    </location>
</feature>
<keyword evidence="3" id="KW-0862">Zinc</keyword>
<evidence type="ECO:0000256" key="5">
    <source>
        <dbReference type="SAM" id="MobiDB-lite"/>
    </source>
</evidence>
<dbReference type="Proteomes" id="UP000027138">
    <property type="component" value="Unassembled WGS sequence"/>
</dbReference>
<dbReference type="PANTHER" id="PTHR46510:SF1">
    <property type="entry name" value="BROMODOMAIN ADJACENT TO ZINC FINGER DOMAIN PROTEIN 1A"/>
    <property type="match status" value="1"/>
</dbReference>
<feature type="region of interest" description="Disordered" evidence="5">
    <location>
        <begin position="398"/>
        <end position="420"/>
    </location>
</feature>
<gene>
    <name evidence="8" type="ORF">JCGZ_03226</name>
</gene>
<feature type="compositionally biased region" description="Basic and acidic residues" evidence="5">
    <location>
        <begin position="405"/>
        <end position="414"/>
    </location>
</feature>
<dbReference type="EMBL" id="KK914321">
    <property type="protein sequence ID" value="KDP41096.1"/>
    <property type="molecule type" value="Genomic_DNA"/>
</dbReference>
<dbReference type="PROSITE" id="PS01359">
    <property type="entry name" value="ZF_PHD_1"/>
    <property type="match status" value="1"/>
</dbReference>
<dbReference type="Gene3D" id="3.30.40.100">
    <property type="match status" value="1"/>
</dbReference>
<dbReference type="PROSITE" id="PS50016">
    <property type="entry name" value="ZF_PHD_2"/>
    <property type="match status" value="1"/>
</dbReference>
<feature type="domain" description="PHD-type" evidence="6">
    <location>
        <begin position="167"/>
        <end position="217"/>
    </location>
</feature>
<name>A0A067KY05_JATCU</name>
<dbReference type="InterPro" id="IPR019786">
    <property type="entry name" value="Zinc_finger_PHD-type_CS"/>
</dbReference>
<dbReference type="GO" id="GO:0000228">
    <property type="term" value="C:nuclear chromosome"/>
    <property type="evidence" value="ECO:0007669"/>
    <property type="project" value="TreeGrafter"/>
</dbReference>
<dbReference type="Gene3D" id="3.30.40.10">
    <property type="entry name" value="Zinc/RING finger domain, C3HC4 (zinc finger)"/>
    <property type="match status" value="1"/>
</dbReference>
<dbReference type="SMART" id="SM00249">
    <property type="entry name" value="PHD"/>
    <property type="match status" value="1"/>
</dbReference>
<dbReference type="InterPro" id="IPR011011">
    <property type="entry name" value="Znf_FYVE_PHD"/>
</dbReference>
<evidence type="ECO:0000313" key="8">
    <source>
        <dbReference type="EMBL" id="KDP41096.1"/>
    </source>
</evidence>
<evidence type="ECO:0000256" key="3">
    <source>
        <dbReference type="ARBA" id="ARBA00022833"/>
    </source>
</evidence>
<dbReference type="InterPro" id="IPR011124">
    <property type="entry name" value="Znf_CW"/>
</dbReference>
<evidence type="ECO:0000256" key="4">
    <source>
        <dbReference type="PROSITE-ProRule" id="PRU00146"/>
    </source>
</evidence>
<evidence type="ECO:0000259" key="6">
    <source>
        <dbReference type="PROSITE" id="PS50016"/>
    </source>
</evidence>
<dbReference type="GO" id="GO:0003677">
    <property type="term" value="F:DNA binding"/>
    <property type="evidence" value="ECO:0007669"/>
    <property type="project" value="TreeGrafter"/>
</dbReference>
<evidence type="ECO:0000256" key="2">
    <source>
        <dbReference type="ARBA" id="ARBA00022771"/>
    </source>
</evidence>
<dbReference type="FunFam" id="3.30.40.100:FF:000005">
    <property type="entry name" value="uncharacterized protein LOC106759733 isoform X4"/>
    <property type="match status" value="1"/>
</dbReference>
<proteinExistence type="predicted"/>
<dbReference type="OrthoDB" id="787137at2759"/>
<organism evidence="8 9">
    <name type="scientific">Jatropha curcas</name>
    <name type="common">Barbados nut</name>
    <dbReference type="NCBI Taxonomy" id="180498"/>
    <lineage>
        <taxon>Eukaryota</taxon>
        <taxon>Viridiplantae</taxon>
        <taxon>Streptophyta</taxon>
        <taxon>Embryophyta</taxon>
        <taxon>Tracheophyta</taxon>
        <taxon>Spermatophyta</taxon>
        <taxon>Magnoliopsida</taxon>
        <taxon>eudicotyledons</taxon>
        <taxon>Gunneridae</taxon>
        <taxon>Pentapetalae</taxon>
        <taxon>rosids</taxon>
        <taxon>fabids</taxon>
        <taxon>Malpighiales</taxon>
        <taxon>Euphorbiaceae</taxon>
        <taxon>Crotonoideae</taxon>
        <taxon>Jatropheae</taxon>
        <taxon>Jatropha</taxon>
    </lineage>
</organism>
<dbReference type="GO" id="GO:0031445">
    <property type="term" value="P:regulation of heterochromatin formation"/>
    <property type="evidence" value="ECO:0007669"/>
    <property type="project" value="TreeGrafter"/>
</dbReference>
<dbReference type="PANTHER" id="PTHR46510">
    <property type="entry name" value="BROMODOMAIN ADJACENT TO ZINC FINGER DOMAIN PROTEIN 1A"/>
    <property type="match status" value="1"/>
</dbReference>
<evidence type="ECO:0008006" key="10">
    <source>
        <dbReference type="Google" id="ProtNLM"/>
    </source>
</evidence>
<evidence type="ECO:0000256" key="1">
    <source>
        <dbReference type="ARBA" id="ARBA00022723"/>
    </source>
</evidence>
<sequence length="420" mass="46205">MKRSGEDSVSAISSDAPSIAFKEQQILSQGEHTVGAPVMPYIILQGASHLFKSESINGCLLIEERGFDEASKIRGQKIIEVNSINDSCSSSMSGMELVSASMQTEVDETGECSSSSAMIVEASGEDGSEKDLSVSIIRSQGVIKEAWPSRSRTSTEDVGDSTTVSSSWVCKVCSNAESTLKMLICDNCEEAFHLSCCNPRVKRIPLDEWFCHSCSKKRSKILKEKICRTYPNMIGEKGRCRSSSINELNPIALMLRDAGSYASGVRIGKGFQAEVPDWSGPITKDVDTVAEALEVNPLDFVCLTKRKSNKPKLGSIGNWLQCREVMDATGESTGATICGKWRRAPLFEVQTDDWECFCSVLWDPIHADCAVPQELDTDEILKQLKYIEMLRPRLAANRRKLGNTKNDDDSKDNVEDVPNT</sequence>
<dbReference type="PROSITE" id="PS51050">
    <property type="entry name" value="ZF_CW"/>
    <property type="match status" value="1"/>
</dbReference>
<dbReference type="Pfam" id="PF00628">
    <property type="entry name" value="PHD"/>
    <property type="match status" value="1"/>
</dbReference>
<evidence type="ECO:0000313" key="9">
    <source>
        <dbReference type="Proteomes" id="UP000027138"/>
    </source>
</evidence>
<dbReference type="SUPFAM" id="SSF57903">
    <property type="entry name" value="FYVE/PHD zinc finger"/>
    <property type="match status" value="1"/>
</dbReference>
<keyword evidence="1" id="KW-0479">Metal-binding</keyword>
<dbReference type="InterPro" id="IPR013083">
    <property type="entry name" value="Znf_RING/FYVE/PHD"/>
</dbReference>
<dbReference type="AlphaFoldDB" id="A0A067KY05"/>
<accession>A0A067KY05</accession>